<evidence type="ECO:0008006" key="4">
    <source>
        <dbReference type="Google" id="ProtNLM"/>
    </source>
</evidence>
<name>A0A9W6GU33_9HYPH</name>
<reference evidence="2" key="1">
    <citation type="journal article" date="2023" name="Int. J. Syst. Evol. Microbiol.">
        <title>Methylocystis iwaonis sp. nov., a type II methane-oxidizing bacterium from surface soil of a rice paddy field in Japan, and emended description of the genus Methylocystis (ex Whittenbury et al. 1970) Bowman et al. 1993.</title>
        <authorList>
            <person name="Kaise H."/>
            <person name="Sawadogo J.B."/>
            <person name="Alam M.S."/>
            <person name="Ueno C."/>
            <person name="Dianou D."/>
            <person name="Shinjo R."/>
            <person name="Asakawa S."/>
        </authorList>
    </citation>
    <scope>NUCLEOTIDE SEQUENCE</scope>
    <source>
        <strain evidence="2">LMG27198</strain>
    </source>
</reference>
<dbReference type="Gene3D" id="2.60.40.1890">
    <property type="entry name" value="PCu(A)C copper chaperone"/>
    <property type="match status" value="1"/>
</dbReference>
<dbReference type="Proteomes" id="UP001144323">
    <property type="component" value="Unassembled WGS sequence"/>
</dbReference>
<sequence length="202" mass="21732">MIRRRDLLASGGSLLAGAALGLFVPKMAGAHEYDVGKIKVEHPWIRAPADGDNKSSFYAFLHNSGDTPDKLVAVKVEKFGKSVIHGDAKNLELETPIVLPPKSKVTAAPGGVYVALLDAKKHLEVGWGLEMTLVFEKAGEVVIDAAIDAPDAKHAHDAEAMERWEKAHNKDTSGPKDTGHEGHKGHEGHEHHHDDKKSGGDN</sequence>
<dbReference type="PANTHER" id="PTHR36302">
    <property type="entry name" value="BLR7088 PROTEIN"/>
    <property type="match status" value="1"/>
</dbReference>
<keyword evidence="3" id="KW-1185">Reference proteome</keyword>
<accession>A0A9W6GU33</accession>
<dbReference type="InterPro" id="IPR007410">
    <property type="entry name" value="LpqE-like"/>
</dbReference>
<evidence type="ECO:0000256" key="1">
    <source>
        <dbReference type="SAM" id="MobiDB-lite"/>
    </source>
</evidence>
<dbReference type="InterPro" id="IPR036182">
    <property type="entry name" value="PCuAC_sf"/>
</dbReference>
<comment type="caution">
    <text evidence="2">The sequence shown here is derived from an EMBL/GenBank/DDBJ whole genome shotgun (WGS) entry which is preliminary data.</text>
</comment>
<dbReference type="SUPFAM" id="SSF110087">
    <property type="entry name" value="DR1885-like metal-binding protein"/>
    <property type="match status" value="1"/>
</dbReference>
<evidence type="ECO:0000313" key="3">
    <source>
        <dbReference type="Proteomes" id="UP001144323"/>
    </source>
</evidence>
<proteinExistence type="predicted"/>
<dbReference type="InterPro" id="IPR058248">
    <property type="entry name" value="Lxx211020-like"/>
</dbReference>
<organism evidence="2 3">
    <name type="scientific">Methylocystis echinoides</name>
    <dbReference type="NCBI Taxonomy" id="29468"/>
    <lineage>
        <taxon>Bacteria</taxon>
        <taxon>Pseudomonadati</taxon>
        <taxon>Pseudomonadota</taxon>
        <taxon>Alphaproteobacteria</taxon>
        <taxon>Hyphomicrobiales</taxon>
        <taxon>Methylocystaceae</taxon>
        <taxon>Methylocystis</taxon>
    </lineage>
</organism>
<dbReference type="InterPro" id="IPR006311">
    <property type="entry name" value="TAT_signal"/>
</dbReference>
<evidence type="ECO:0000313" key="2">
    <source>
        <dbReference type="EMBL" id="GLI92899.1"/>
    </source>
</evidence>
<dbReference type="Pfam" id="PF04314">
    <property type="entry name" value="PCuAC"/>
    <property type="match status" value="1"/>
</dbReference>
<dbReference type="PROSITE" id="PS51318">
    <property type="entry name" value="TAT"/>
    <property type="match status" value="1"/>
</dbReference>
<gene>
    <name evidence="2" type="ORF">LMG27198_18910</name>
</gene>
<protein>
    <recommendedName>
        <fullName evidence="4">Copper chaperone PCu(A)C</fullName>
    </recommendedName>
</protein>
<dbReference type="PANTHER" id="PTHR36302:SF1">
    <property type="entry name" value="COPPER CHAPERONE PCU(A)C"/>
    <property type="match status" value="1"/>
</dbReference>
<feature type="region of interest" description="Disordered" evidence="1">
    <location>
        <begin position="154"/>
        <end position="202"/>
    </location>
</feature>
<dbReference type="AlphaFoldDB" id="A0A9W6GU33"/>
<dbReference type="EMBL" id="BSEC01000001">
    <property type="protein sequence ID" value="GLI92899.1"/>
    <property type="molecule type" value="Genomic_DNA"/>
</dbReference>